<comment type="caution">
    <text evidence="1">The sequence shown here is derived from an EMBL/GenBank/DDBJ whole genome shotgun (WGS) entry which is preliminary data.</text>
</comment>
<proteinExistence type="predicted"/>
<reference evidence="1 2" key="1">
    <citation type="journal article" date="2020" name="ISME J.">
        <title>Comparative genomics reveals insights into cyanobacterial evolution and habitat adaptation.</title>
        <authorList>
            <person name="Chen M.Y."/>
            <person name="Teng W.K."/>
            <person name="Zhao L."/>
            <person name="Hu C.X."/>
            <person name="Zhou Y.K."/>
            <person name="Han B.P."/>
            <person name="Song L.R."/>
            <person name="Shu W.S."/>
        </authorList>
    </citation>
    <scope>NUCLEOTIDE SEQUENCE [LARGE SCALE GENOMIC DNA]</scope>
    <source>
        <strain evidence="1 2">FACHB-260</strain>
    </source>
</reference>
<evidence type="ECO:0000313" key="2">
    <source>
        <dbReference type="Proteomes" id="UP000607281"/>
    </source>
</evidence>
<evidence type="ECO:0000313" key="1">
    <source>
        <dbReference type="EMBL" id="MBD2345393.1"/>
    </source>
</evidence>
<dbReference type="RefSeq" id="WP_190407834.1">
    <property type="nucleotide sequence ID" value="NZ_JACJRF010000024.1"/>
</dbReference>
<sequence length="227" mass="25728">MVQQMLRRLVQWLKRFFQGLFGRGRKQTAVKTSSNVTEKPAPPLSDTDLEFLFTELLEGVHQARGQAWAEKWLQNIEHRVTTAQWIEWLKRFGEKLLASSSPNNELAARLVQLGELGVGQVGDFAYDIGMQVLSRNQGEPIWEYDGPDMDSTDVLYPEESISATEENPEGDYQTVTLDQLFVMLQEDENLRQQIAEQLAIETDDPQIIVEALMNQYYAASQGSGSGE</sequence>
<protein>
    <submittedName>
        <fullName evidence="1">Uncharacterized protein</fullName>
    </submittedName>
</protein>
<name>A0ABR8CSQ6_9NOST</name>
<dbReference type="EMBL" id="JACJRF010000024">
    <property type="protein sequence ID" value="MBD2345393.1"/>
    <property type="molecule type" value="Genomic_DNA"/>
</dbReference>
<organism evidence="1 2">
    <name type="scientific">Anabaena subtropica FACHB-260</name>
    <dbReference type="NCBI Taxonomy" id="2692884"/>
    <lineage>
        <taxon>Bacteria</taxon>
        <taxon>Bacillati</taxon>
        <taxon>Cyanobacteriota</taxon>
        <taxon>Cyanophyceae</taxon>
        <taxon>Nostocales</taxon>
        <taxon>Nostocaceae</taxon>
        <taxon>Anabaena</taxon>
    </lineage>
</organism>
<dbReference type="Proteomes" id="UP000607281">
    <property type="component" value="Unassembled WGS sequence"/>
</dbReference>
<gene>
    <name evidence="1" type="ORF">H6G18_14715</name>
</gene>
<keyword evidence="2" id="KW-1185">Reference proteome</keyword>
<accession>A0ABR8CSQ6</accession>